<keyword evidence="10" id="KW-0411">Iron-sulfur</keyword>
<dbReference type="GO" id="GO:0042773">
    <property type="term" value="P:ATP synthesis coupled electron transport"/>
    <property type="evidence" value="ECO:0007669"/>
    <property type="project" value="InterPro"/>
</dbReference>
<evidence type="ECO:0000259" key="14">
    <source>
        <dbReference type="PROSITE" id="PS51085"/>
    </source>
</evidence>
<dbReference type="GO" id="GO:0008137">
    <property type="term" value="F:NADH dehydrogenase (ubiquinone) activity"/>
    <property type="evidence" value="ECO:0007669"/>
    <property type="project" value="InterPro"/>
</dbReference>
<dbReference type="EMBL" id="AP023213">
    <property type="protein sequence ID" value="BCG45410.1"/>
    <property type="molecule type" value="Genomic_DNA"/>
</dbReference>
<keyword evidence="6" id="KW-0874">Quinone</keyword>
<dbReference type="Pfam" id="PF22117">
    <property type="entry name" value="Fer4_Nqo3"/>
    <property type="match status" value="1"/>
</dbReference>
<dbReference type="GO" id="GO:0016020">
    <property type="term" value="C:membrane"/>
    <property type="evidence" value="ECO:0007669"/>
    <property type="project" value="UniProtKB-SubCell"/>
</dbReference>
<keyword evidence="7" id="KW-0479">Metal-binding</keyword>
<dbReference type="PROSITE" id="PS51839">
    <property type="entry name" value="4FE4S_HC3"/>
    <property type="match status" value="1"/>
</dbReference>
<dbReference type="PROSITE" id="PS00642">
    <property type="entry name" value="COMPLEX1_75K_2"/>
    <property type="match status" value="1"/>
</dbReference>
<evidence type="ECO:0000256" key="3">
    <source>
        <dbReference type="ARBA" id="ARBA00005404"/>
    </source>
</evidence>
<dbReference type="PROSITE" id="PS00641">
    <property type="entry name" value="COMPLEX1_75K_1"/>
    <property type="match status" value="1"/>
</dbReference>
<comment type="similarity">
    <text evidence="3">Belongs to the complex I 75 kDa subunit family.</text>
</comment>
<dbReference type="InterPro" id="IPR001041">
    <property type="entry name" value="2Fe-2S_ferredoxin-type"/>
</dbReference>
<evidence type="ECO:0000259" key="16">
    <source>
        <dbReference type="PROSITE" id="PS51839"/>
    </source>
</evidence>
<feature type="domain" description="4Fe-4S His(Cys)3-ligated-type" evidence="16">
    <location>
        <begin position="80"/>
        <end position="119"/>
    </location>
</feature>
<dbReference type="InterPro" id="IPR036010">
    <property type="entry name" value="2Fe-2S_ferredoxin-like_sf"/>
</dbReference>
<keyword evidence="18" id="KW-1185">Reference proteome</keyword>
<dbReference type="Gene3D" id="3.10.20.740">
    <property type="match status" value="1"/>
</dbReference>
<dbReference type="PANTHER" id="PTHR43105">
    <property type="entry name" value="RESPIRATORY NITRATE REDUCTASE"/>
    <property type="match status" value="1"/>
</dbReference>
<evidence type="ECO:0000256" key="12">
    <source>
        <dbReference type="ARBA" id="ARBA00023136"/>
    </source>
</evidence>
<dbReference type="Gene3D" id="3.30.200.210">
    <property type="match status" value="1"/>
</dbReference>
<evidence type="ECO:0000256" key="7">
    <source>
        <dbReference type="ARBA" id="ARBA00022723"/>
    </source>
</evidence>
<dbReference type="FunFam" id="3.10.20.740:FF:000004">
    <property type="entry name" value="NADH-quinone oxidoreductase"/>
    <property type="match status" value="1"/>
</dbReference>
<dbReference type="SUPFAM" id="SSF54292">
    <property type="entry name" value="2Fe-2S ferredoxin-like"/>
    <property type="match status" value="1"/>
</dbReference>
<dbReference type="RefSeq" id="WP_185243824.1">
    <property type="nucleotide sequence ID" value="NZ_AP023213.1"/>
</dbReference>
<dbReference type="Pfam" id="PF13510">
    <property type="entry name" value="Fer2_4"/>
    <property type="match status" value="1"/>
</dbReference>
<keyword evidence="17" id="KW-0830">Ubiquinone</keyword>
<dbReference type="Gene3D" id="3.40.50.740">
    <property type="match status" value="1"/>
</dbReference>
<dbReference type="PANTHER" id="PTHR43105:SF10">
    <property type="entry name" value="NADH-QUINONE OXIDOREDUCTASE SUBUNIT G"/>
    <property type="match status" value="1"/>
</dbReference>
<evidence type="ECO:0000256" key="10">
    <source>
        <dbReference type="ARBA" id="ARBA00023014"/>
    </source>
</evidence>
<dbReference type="PROSITE" id="PS51669">
    <property type="entry name" value="4FE4S_MOW_BIS_MGD"/>
    <property type="match status" value="1"/>
</dbReference>
<keyword evidence="4" id="KW-0004">4Fe-4S</keyword>
<dbReference type="Proteomes" id="UP000515472">
    <property type="component" value="Chromosome"/>
</dbReference>
<keyword evidence="5" id="KW-0001">2Fe-2S</keyword>
<dbReference type="Pfam" id="PF10588">
    <property type="entry name" value="NADH-G_4Fe-4S_3"/>
    <property type="match status" value="1"/>
</dbReference>
<dbReference type="AlphaFoldDB" id="A0A6S6LXA8"/>
<evidence type="ECO:0000256" key="11">
    <source>
        <dbReference type="ARBA" id="ARBA00023027"/>
    </source>
</evidence>
<evidence type="ECO:0000313" key="17">
    <source>
        <dbReference type="EMBL" id="BCG45410.1"/>
    </source>
</evidence>
<accession>A0A6S6LXA8</accession>
<evidence type="ECO:0000256" key="9">
    <source>
        <dbReference type="ARBA" id="ARBA00023004"/>
    </source>
</evidence>
<dbReference type="GO" id="GO:0051537">
    <property type="term" value="F:2 iron, 2 sulfur cluster binding"/>
    <property type="evidence" value="ECO:0007669"/>
    <property type="project" value="UniProtKB-KW"/>
</dbReference>
<dbReference type="SUPFAM" id="SSF53706">
    <property type="entry name" value="Formate dehydrogenase/DMSO reductase, domains 1-3"/>
    <property type="match status" value="1"/>
</dbReference>
<comment type="cofactor">
    <cofactor evidence="1">
        <name>[4Fe-4S] cluster</name>
        <dbReference type="ChEBI" id="CHEBI:49883"/>
    </cofactor>
</comment>
<evidence type="ECO:0000313" key="18">
    <source>
        <dbReference type="Proteomes" id="UP000515472"/>
    </source>
</evidence>
<feature type="domain" description="4Fe-4S Mo/W bis-MGD-type" evidence="15">
    <location>
        <begin position="217"/>
        <end position="273"/>
    </location>
</feature>
<evidence type="ECO:0000256" key="4">
    <source>
        <dbReference type="ARBA" id="ARBA00022485"/>
    </source>
</evidence>
<evidence type="ECO:0000256" key="2">
    <source>
        <dbReference type="ARBA" id="ARBA00004370"/>
    </source>
</evidence>
<keyword evidence="9" id="KW-0408">Iron</keyword>
<comment type="cofactor">
    <cofactor evidence="13">
        <name>[2Fe-2S] cluster</name>
        <dbReference type="ChEBI" id="CHEBI:190135"/>
    </cofactor>
</comment>
<dbReference type="InterPro" id="IPR006963">
    <property type="entry name" value="Mopterin_OxRdtase_4Fe-4S_dom"/>
</dbReference>
<evidence type="ECO:0000256" key="1">
    <source>
        <dbReference type="ARBA" id="ARBA00001966"/>
    </source>
</evidence>
<dbReference type="KEGG" id="gbn:GEOBRER4_01600"/>
<dbReference type="SMART" id="SM00929">
    <property type="entry name" value="NADH-G_4Fe-4S_3"/>
    <property type="match status" value="1"/>
</dbReference>
<dbReference type="InterPro" id="IPR050123">
    <property type="entry name" value="Prok_molybdopt-oxidoreductase"/>
</dbReference>
<evidence type="ECO:0000256" key="8">
    <source>
        <dbReference type="ARBA" id="ARBA00022967"/>
    </source>
</evidence>
<protein>
    <submittedName>
        <fullName evidence="17">NADH-ubiquinone oxidoreductase chain G</fullName>
    </submittedName>
</protein>
<dbReference type="PROSITE" id="PS51085">
    <property type="entry name" value="2FE2S_FER_2"/>
    <property type="match status" value="1"/>
</dbReference>
<gene>
    <name evidence="17" type="ORF">GEOBRER4_n0164</name>
</gene>
<keyword evidence="8" id="KW-1278">Translocase</keyword>
<dbReference type="InterPro" id="IPR019574">
    <property type="entry name" value="NADH_UbQ_OxRdtase_Gsu_4Fe4S-bd"/>
</dbReference>
<dbReference type="Pfam" id="PF04879">
    <property type="entry name" value="Molybdop_Fe4S4"/>
    <property type="match status" value="1"/>
</dbReference>
<evidence type="ECO:0000256" key="6">
    <source>
        <dbReference type="ARBA" id="ARBA00022719"/>
    </source>
</evidence>
<comment type="subcellular location">
    <subcellularLocation>
        <location evidence="2">Membrane</location>
    </subcellularLocation>
</comment>
<dbReference type="InterPro" id="IPR054351">
    <property type="entry name" value="NADH_UbQ_OxRdtase_ferredoxin"/>
</dbReference>
<feature type="domain" description="2Fe-2S ferredoxin-type" evidence="14">
    <location>
        <begin position="1"/>
        <end position="80"/>
    </location>
</feature>
<reference evidence="17 18" key="1">
    <citation type="submission" date="2020-06" db="EMBL/GenBank/DDBJ databases">
        <title>Interaction of electrochemicaly active bacteria, Geobacter bremensis R4 on different carbon anode.</title>
        <authorList>
            <person name="Meng L."/>
            <person name="Yoshida N."/>
        </authorList>
    </citation>
    <scope>NUCLEOTIDE SEQUENCE [LARGE SCALE GENOMIC DNA]</scope>
    <source>
        <strain evidence="17 18">R4</strain>
    </source>
</reference>
<keyword evidence="11" id="KW-0520">NAD</keyword>
<dbReference type="GO" id="GO:0051539">
    <property type="term" value="F:4 iron, 4 sulfur cluster binding"/>
    <property type="evidence" value="ECO:0007669"/>
    <property type="project" value="UniProtKB-KW"/>
</dbReference>
<sequence>MPKLIIDDIPVEVPPGTSVLEAARSVGITIPHFCYHPALAIAAACRLCAVKLLDGPVKGIQMSCSLPAQDGMVVSTTDPEALKMRSLVIEWLMLNHPHDCPVCDEGGECLLQDFTIAGGHSRRRYQGKKRTFQNQYLGERIHHEMNRCIECYRCARFYQEYAGGTDFGVTGSAGRVYFGRFAEGALESPFSGNLVDICPTGVFTDKTGRFRARYWDYRFSPAVCQHCSVGCNTSPQNFQRELIKIVARRNDQVNGWFICDRGRYDKEYLNGPQRPRDPEVDGAPCDYRNALESAANRISEFCLQNGAASLAFLGSGRLSLEGCLVLSELARVIGAQACYFAEAGPAQGSLAAVRLLNEENAARVRDIEKAECITLFELDLMEEGAMLALSVRKASLAGAQVFRVGGAREGETHPLPFRYQEVATLDEVPFEGGSKGVVICGAGGKSPELLSYLASSGAKLVMLQPAANGFGASLVALERGAATLSDLVESGQVKAVACFEAEPPPWLLERVEVLACADWKLGATAKKASVFLPTTTWIESDGTSINYEGRAQRFLSSRPAGLPLKGLDSKYYSSETEAVSLHPPRVHRNEIPGGAEREAWRVMADLILELGGEPVNEPLTGSWGKLRDLDPEGEGVRIYDLLSTQDLS</sequence>
<dbReference type="SMART" id="SM00926">
    <property type="entry name" value="Molybdop_Fe4S4"/>
    <property type="match status" value="1"/>
</dbReference>
<dbReference type="GO" id="GO:0003954">
    <property type="term" value="F:NADH dehydrogenase activity"/>
    <property type="evidence" value="ECO:0007669"/>
    <property type="project" value="TreeGrafter"/>
</dbReference>
<dbReference type="SUPFAM" id="SSF54862">
    <property type="entry name" value="4Fe-4S ferredoxins"/>
    <property type="match status" value="1"/>
</dbReference>
<dbReference type="GO" id="GO:0048038">
    <property type="term" value="F:quinone binding"/>
    <property type="evidence" value="ECO:0007669"/>
    <property type="project" value="UniProtKB-KW"/>
</dbReference>
<organism evidence="17 18">
    <name type="scientific">Citrifermentans bremense</name>
    <dbReference type="NCBI Taxonomy" id="60035"/>
    <lineage>
        <taxon>Bacteria</taxon>
        <taxon>Pseudomonadati</taxon>
        <taxon>Thermodesulfobacteriota</taxon>
        <taxon>Desulfuromonadia</taxon>
        <taxon>Geobacterales</taxon>
        <taxon>Geobacteraceae</taxon>
        <taxon>Citrifermentans</taxon>
    </lineage>
</organism>
<keyword evidence="12" id="KW-0472">Membrane</keyword>
<evidence type="ECO:0000259" key="15">
    <source>
        <dbReference type="PROSITE" id="PS51669"/>
    </source>
</evidence>
<dbReference type="InterPro" id="IPR000283">
    <property type="entry name" value="NADH_UbQ_OxRdtase_75kDa_su_CS"/>
</dbReference>
<dbReference type="GO" id="GO:0046872">
    <property type="term" value="F:metal ion binding"/>
    <property type="evidence" value="ECO:0007669"/>
    <property type="project" value="UniProtKB-KW"/>
</dbReference>
<name>A0A6S6LXA8_9BACT</name>
<evidence type="ECO:0000256" key="5">
    <source>
        <dbReference type="ARBA" id="ARBA00022714"/>
    </source>
</evidence>
<proteinExistence type="inferred from homology"/>
<dbReference type="CDD" id="cd00207">
    <property type="entry name" value="fer2"/>
    <property type="match status" value="1"/>
</dbReference>
<evidence type="ECO:0000256" key="13">
    <source>
        <dbReference type="ARBA" id="ARBA00034078"/>
    </source>
</evidence>